<organism evidence="1 2">
    <name type="scientific">Penaeus vannamei</name>
    <name type="common">Whiteleg shrimp</name>
    <name type="synonym">Litopenaeus vannamei</name>
    <dbReference type="NCBI Taxonomy" id="6689"/>
    <lineage>
        <taxon>Eukaryota</taxon>
        <taxon>Metazoa</taxon>
        <taxon>Ecdysozoa</taxon>
        <taxon>Arthropoda</taxon>
        <taxon>Crustacea</taxon>
        <taxon>Multicrustacea</taxon>
        <taxon>Malacostraca</taxon>
        <taxon>Eumalacostraca</taxon>
        <taxon>Eucarida</taxon>
        <taxon>Decapoda</taxon>
        <taxon>Dendrobranchiata</taxon>
        <taxon>Penaeoidea</taxon>
        <taxon>Penaeidae</taxon>
        <taxon>Penaeus</taxon>
    </lineage>
</organism>
<reference evidence="1 2" key="1">
    <citation type="submission" date="2018-04" db="EMBL/GenBank/DDBJ databases">
        <authorList>
            <person name="Zhang X."/>
            <person name="Yuan J."/>
            <person name="Li F."/>
            <person name="Xiang J."/>
        </authorList>
    </citation>
    <scope>NUCLEOTIDE SEQUENCE [LARGE SCALE GENOMIC DNA]</scope>
    <source>
        <tissue evidence="1">Muscle</tissue>
    </source>
</reference>
<name>A0A423TU47_PENVA</name>
<dbReference type="OrthoDB" id="6515930at2759"/>
<proteinExistence type="predicted"/>
<dbReference type="AlphaFoldDB" id="A0A423TU47"/>
<dbReference type="EMBL" id="QCYY01001169">
    <property type="protein sequence ID" value="ROT79979.1"/>
    <property type="molecule type" value="Genomic_DNA"/>
</dbReference>
<evidence type="ECO:0000313" key="2">
    <source>
        <dbReference type="Proteomes" id="UP000283509"/>
    </source>
</evidence>
<protein>
    <submittedName>
        <fullName evidence="1">Uncharacterized protein</fullName>
    </submittedName>
</protein>
<evidence type="ECO:0000313" key="1">
    <source>
        <dbReference type="EMBL" id="ROT79979.1"/>
    </source>
</evidence>
<comment type="caution">
    <text evidence="1">The sequence shown here is derived from an EMBL/GenBank/DDBJ whole genome shotgun (WGS) entry which is preliminary data.</text>
</comment>
<dbReference type="Proteomes" id="UP000283509">
    <property type="component" value="Unassembled WGS sequence"/>
</dbReference>
<reference evidence="1 2" key="2">
    <citation type="submission" date="2019-01" db="EMBL/GenBank/DDBJ databases">
        <title>The decoding of complex shrimp genome reveals the adaptation for benthos swimmer, frequently molting mechanism and breeding impact on genome.</title>
        <authorList>
            <person name="Sun Y."/>
            <person name="Gao Y."/>
            <person name="Yu Y."/>
        </authorList>
    </citation>
    <scope>NUCLEOTIDE SEQUENCE [LARGE SCALE GENOMIC DNA]</scope>
    <source>
        <tissue evidence="1">Muscle</tissue>
    </source>
</reference>
<accession>A0A423TU47</accession>
<gene>
    <name evidence="1" type="ORF">C7M84_001318</name>
</gene>
<dbReference type="Gene3D" id="2.60.120.200">
    <property type="match status" value="1"/>
</dbReference>
<keyword evidence="2" id="KW-1185">Reference proteome</keyword>
<dbReference type="InterPro" id="IPR013320">
    <property type="entry name" value="ConA-like_dom_sf"/>
</dbReference>
<sequence length="151" mass="17431">MLQAECRNSQPRADDAHIRVVGVQQGLWTVPSNQVFLRYNFSVPEDEPVPTLFNYTICYWIRGERAASLFTHVSYAVSDLDANNILLYQGHDRLLAFVNGVYQRVPQAREFPFVPGVWHHLCHVVEEENYAVYWGGKEFVSGKLAEFLELR</sequence>
<dbReference type="SUPFAM" id="SSF49899">
    <property type="entry name" value="Concanavalin A-like lectins/glucanases"/>
    <property type="match status" value="1"/>
</dbReference>